<evidence type="ECO:0000256" key="7">
    <source>
        <dbReference type="ARBA" id="ARBA00023180"/>
    </source>
</evidence>
<feature type="domain" description="ABC transmembrane type-1" evidence="9">
    <location>
        <begin position="2"/>
        <end position="139"/>
    </location>
</feature>
<evidence type="ECO:0000313" key="10">
    <source>
        <dbReference type="EMBL" id="KAF6165213.1"/>
    </source>
</evidence>
<keyword evidence="3 8" id="KW-0812">Transmembrane</keyword>
<dbReference type="PANTHER" id="PTHR45136:SF2">
    <property type="entry name" value="ABC TRANSPORTER DOMAIN-CONTAINING PROTEIN"/>
    <property type="match status" value="1"/>
</dbReference>
<dbReference type="GO" id="GO:0005524">
    <property type="term" value="F:ATP binding"/>
    <property type="evidence" value="ECO:0007669"/>
    <property type="project" value="InterPro"/>
</dbReference>
<evidence type="ECO:0000256" key="5">
    <source>
        <dbReference type="ARBA" id="ARBA00022989"/>
    </source>
</evidence>
<dbReference type="OrthoDB" id="6500128at2759"/>
<evidence type="ECO:0000256" key="8">
    <source>
        <dbReference type="SAM" id="Phobius"/>
    </source>
</evidence>
<keyword evidence="11" id="KW-1185">Reference proteome</keyword>
<accession>A0A7J7NDP8</accession>
<dbReference type="EMBL" id="JACGCM010000857">
    <property type="protein sequence ID" value="KAF6165213.1"/>
    <property type="molecule type" value="Genomic_DNA"/>
</dbReference>
<feature type="transmembrane region" description="Helical" evidence="8">
    <location>
        <begin position="142"/>
        <end position="161"/>
    </location>
</feature>
<reference evidence="10 11" key="1">
    <citation type="journal article" date="2020" name="IScience">
        <title>Genome Sequencing of the Endangered Kingdonia uniflora (Circaeasteraceae, Ranunculales) Reveals Potential Mechanisms of Evolutionary Specialization.</title>
        <authorList>
            <person name="Sun Y."/>
            <person name="Deng T."/>
            <person name="Zhang A."/>
            <person name="Moore M.J."/>
            <person name="Landis J.B."/>
            <person name="Lin N."/>
            <person name="Zhang H."/>
            <person name="Zhang X."/>
            <person name="Huang J."/>
            <person name="Zhang X."/>
            <person name="Sun H."/>
            <person name="Wang H."/>
        </authorList>
    </citation>
    <scope>NUCLEOTIDE SEQUENCE [LARGE SCALE GENOMIC DNA]</scope>
    <source>
        <strain evidence="10">TB1705</strain>
        <tissue evidence="10">Leaf</tissue>
    </source>
</reference>
<name>A0A7J7NDP8_9MAGN</name>
<dbReference type="InterPro" id="IPR036640">
    <property type="entry name" value="ABC1_TM_sf"/>
</dbReference>
<evidence type="ECO:0000256" key="4">
    <source>
        <dbReference type="ARBA" id="ARBA00022737"/>
    </source>
</evidence>
<dbReference type="InterPro" id="IPR003439">
    <property type="entry name" value="ABC_transporter-like_ATP-bd"/>
</dbReference>
<dbReference type="InterPro" id="IPR027417">
    <property type="entry name" value="P-loop_NTPase"/>
</dbReference>
<dbReference type="GO" id="GO:0016020">
    <property type="term" value="C:membrane"/>
    <property type="evidence" value="ECO:0007669"/>
    <property type="project" value="InterPro"/>
</dbReference>
<dbReference type="PANTHER" id="PTHR45136">
    <property type="entry name" value="ABC TRANSPORTER DOMAIN-CONTAINING PROTEIN"/>
    <property type="match status" value="1"/>
</dbReference>
<sequence length="271" mass="30046">MNLTTFFMAYIVAFVLLWRMALVGLPFVLLLIILGLIYSRILMVLVRKVMHEYNKAGNIVEQAISSIRMVYSFVGESKTMNGFSVALKGCLKYGLKQGLVKGVTIGSNGITFAVWALMAWYAGRLVMYYDVKGGTVFTVGTVMNHGGIAFGSGLLNVKYFAEAFSARERIMEVIKKVPKIDSDNMEGEILQSVSGDVEFKNVKFAYPSRPENTILEAFCLKLPAGKTVTSVGRSDSGKSTLIALLQRFYDPLEGEIFLDGITINKLQLKWL</sequence>
<keyword evidence="2" id="KW-0813">Transport</keyword>
<feature type="transmembrane region" description="Helical" evidence="8">
    <location>
        <begin position="6"/>
        <end position="38"/>
    </location>
</feature>
<dbReference type="AlphaFoldDB" id="A0A7J7NDP8"/>
<feature type="transmembrane region" description="Helical" evidence="8">
    <location>
        <begin position="102"/>
        <end position="122"/>
    </location>
</feature>
<dbReference type="InterPro" id="IPR011527">
    <property type="entry name" value="ABC1_TM_dom"/>
</dbReference>
<evidence type="ECO:0000256" key="6">
    <source>
        <dbReference type="ARBA" id="ARBA00023136"/>
    </source>
</evidence>
<keyword evidence="7" id="KW-0325">Glycoprotein</keyword>
<comment type="caution">
    <text evidence="10">The sequence shown here is derived from an EMBL/GenBank/DDBJ whole genome shotgun (WGS) entry which is preliminary data.</text>
</comment>
<gene>
    <name evidence="10" type="ORF">GIB67_030395</name>
</gene>
<keyword evidence="5 8" id="KW-1133">Transmembrane helix</keyword>
<dbReference type="PROSITE" id="PS50929">
    <property type="entry name" value="ABC_TM1F"/>
    <property type="match status" value="1"/>
</dbReference>
<keyword evidence="6 8" id="KW-0472">Membrane</keyword>
<comment type="similarity">
    <text evidence="1">Belongs to the ABC transporter superfamily. ABCB family. Multidrug resistance exporter (TC 3.A.1.201) subfamily.</text>
</comment>
<organism evidence="10 11">
    <name type="scientific">Kingdonia uniflora</name>
    <dbReference type="NCBI Taxonomy" id="39325"/>
    <lineage>
        <taxon>Eukaryota</taxon>
        <taxon>Viridiplantae</taxon>
        <taxon>Streptophyta</taxon>
        <taxon>Embryophyta</taxon>
        <taxon>Tracheophyta</taxon>
        <taxon>Spermatophyta</taxon>
        <taxon>Magnoliopsida</taxon>
        <taxon>Ranunculales</taxon>
        <taxon>Circaeasteraceae</taxon>
        <taxon>Kingdonia</taxon>
    </lineage>
</organism>
<dbReference type="Pfam" id="PF00664">
    <property type="entry name" value="ABC_membrane"/>
    <property type="match status" value="1"/>
</dbReference>
<dbReference type="Gene3D" id="3.40.50.300">
    <property type="entry name" value="P-loop containing nucleotide triphosphate hydrolases"/>
    <property type="match status" value="1"/>
</dbReference>
<dbReference type="SUPFAM" id="SSF52540">
    <property type="entry name" value="P-loop containing nucleoside triphosphate hydrolases"/>
    <property type="match status" value="1"/>
</dbReference>
<evidence type="ECO:0000256" key="1">
    <source>
        <dbReference type="ARBA" id="ARBA00007577"/>
    </source>
</evidence>
<dbReference type="Pfam" id="PF00005">
    <property type="entry name" value="ABC_tran"/>
    <property type="match status" value="1"/>
</dbReference>
<dbReference type="GO" id="GO:0140359">
    <property type="term" value="F:ABC-type transporter activity"/>
    <property type="evidence" value="ECO:0007669"/>
    <property type="project" value="InterPro"/>
</dbReference>
<protein>
    <recommendedName>
        <fullName evidence="9">ABC transmembrane type-1 domain-containing protein</fullName>
    </recommendedName>
</protein>
<evidence type="ECO:0000256" key="3">
    <source>
        <dbReference type="ARBA" id="ARBA00022692"/>
    </source>
</evidence>
<evidence type="ECO:0000259" key="9">
    <source>
        <dbReference type="PROSITE" id="PS50929"/>
    </source>
</evidence>
<dbReference type="Proteomes" id="UP000541444">
    <property type="component" value="Unassembled WGS sequence"/>
</dbReference>
<evidence type="ECO:0000313" key="11">
    <source>
        <dbReference type="Proteomes" id="UP000541444"/>
    </source>
</evidence>
<dbReference type="Gene3D" id="1.20.1560.10">
    <property type="entry name" value="ABC transporter type 1, transmembrane domain"/>
    <property type="match status" value="1"/>
</dbReference>
<keyword evidence="4" id="KW-0677">Repeat</keyword>
<evidence type="ECO:0000256" key="2">
    <source>
        <dbReference type="ARBA" id="ARBA00022448"/>
    </source>
</evidence>
<proteinExistence type="inferred from homology"/>
<dbReference type="SUPFAM" id="SSF90123">
    <property type="entry name" value="ABC transporter transmembrane region"/>
    <property type="match status" value="1"/>
</dbReference>
<dbReference type="GO" id="GO:0016887">
    <property type="term" value="F:ATP hydrolysis activity"/>
    <property type="evidence" value="ECO:0007669"/>
    <property type="project" value="InterPro"/>
</dbReference>